<keyword evidence="2" id="KW-1185">Reference proteome</keyword>
<protein>
    <submittedName>
        <fullName evidence="1">Uncharacterized protein</fullName>
    </submittedName>
</protein>
<reference evidence="1" key="1">
    <citation type="submission" date="2022-05" db="EMBL/GenBank/DDBJ databases">
        <title>Novel Pseudomonas spp. Isolated from a Rainbow Trout Aquaculture Facility.</title>
        <authorList>
            <person name="Testerman T."/>
            <person name="Graf J."/>
        </authorList>
    </citation>
    <scope>NUCLEOTIDE SEQUENCE</scope>
    <source>
        <strain evidence="1">ID386</strain>
    </source>
</reference>
<evidence type="ECO:0000313" key="2">
    <source>
        <dbReference type="Proteomes" id="UP001150531"/>
    </source>
</evidence>
<organism evidence="1 2">
    <name type="scientific">Pseudomonas aphyarum</name>
    <dbReference type="NCBI Taxonomy" id="2942629"/>
    <lineage>
        <taxon>Bacteria</taxon>
        <taxon>Pseudomonadati</taxon>
        <taxon>Pseudomonadota</taxon>
        <taxon>Gammaproteobacteria</taxon>
        <taxon>Pseudomonadales</taxon>
        <taxon>Pseudomonadaceae</taxon>
        <taxon>Pseudomonas</taxon>
    </lineage>
</organism>
<gene>
    <name evidence="1" type="ORF">M5G18_10825</name>
</gene>
<proteinExistence type="predicted"/>
<dbReference type="RefSeq" id="WP_273900044.1">
    <property type="nucleotide sequence ID" value="NZ_JAMDGS010000007.1"/>
</dbReference>
<evidence type="ECO:0000313" key="1">
    <source>
        <dbReference type="EMBL" id="MDD1125089.1"/>
    </source>
</evidence>
<dbReference type="EMBL" id="JAMDGS010000007">
    <property type="protein sequence ID" value="MDD1125089.1"/>
    <property type="molecule type" value="Genomic_DNA"/>
</dbReference>
<dbReference type="Proteomes" id="UP001150531">
    <property type="component" value="Unassembled WGS sequence"/>
</dbReference>
<accession>A0ABT5PMX5</accession>
<name>A0ABT5PMX5_9PSED</name>
<comment type="caution">
    <text evidence="1">The sequence shown here is derived from an EMBL/GenBank/DDBJ whole genome shotgun (WGS) entry which is preliminary data.</text>
</comment>
<sequence>MTIFLASNTGGHNERITLFGRTEKETDLSHPMLLKIKESISPIDNIELRSITNVSGDSLPFSLYEELKSNTLWGYPWRLFDINGEKICEKFPTADIRYFKNLNNDNQWIQAAINKALEISDLHTKITPPSSS</sequence>